<keyword evidence="3" id="KW-0645">Protease</keyword>
<reference evidence="3 4" key="1">
    <citation type="submission" date="2017-01" db="EMBL/GenBank/DDBJ databases">
        <authorList>
            <person name="Varghese N."/>
            <person name="Submissions S."/>
        </authorList>
    </citation>
    <scope>NUCLEOTIDE SEQUENCE [LARGE SCALE GENOMIC DNA]</scope>
    <source>
        <strain evidence="3 4">DSM 2061</strain>
    </source>
</reference>
<feature type="transmembrane region" description="Helical" evidence="1">
    <location>
        <begin position="184"/>
        <end position="204"/>
    </location>
</feature>
<feature type="domain" description="CAAX prenyl protease 2/Lysostaphin resistance protein A-like" evidence="2">
    <location>
        <begin position="123"/>
        <end position="223"/>
    </location>
</feature>
<keyword evidence="4" id="KW-1185">Reference proteome</keyword>
<evidence type="ECO:0000259" key="2">
    <source>
        <dbReference type="Pfam" id="PF02517"/>
    </source>
</evidence>
<keyword evidence="1" id="KW-0472">Membrane</keyword>
<dbReference type="EMBL" id="FTOB01000007">
    <property type="protein sequence ID" value="SIT03577.1"/>
    <property type="molecule type" value="Genomic_DNA"/>
</dbReference>
<feature type="transmembrane region" description="Helical" evidence="1">
    <location>
        <begin position="15"/>
        <end position="36"/>
    </location>
</feature>
<dbReference type="PANTHER" id="PTHR35797:SF1">
    <property type="entry name" value="PROTEASE"/>
    <property type="match status" value="1"/>
</dbReference>
<comment type="caution">
    <text evidence="3">The sequence shown here is derived from an EMBL/GenBank/DDBJ whole genome shotgun (WGS) entry which is preliminary data.</text>
</comment>
<dbReference type="InterPro" id="IPR042150">
    <property type="entry name" value="MmRce1-like"/>
</dbReference>
<dbReference type="GO" id="GO:0006508">
    <property type="term" value="P:proteolysis"/>
    <property type="evidence" value="ECO:0007669"/>
    <property type="project" value="UniProtKB-KW"/>
</dbReference>
<keyword evidence="1" id="KW-0812">Transmembrane</keyword>
<gene>
    <name evidence="3" type="ORF">SAMN05421766_107144</name>
</gene>
<feature type="transmembrane region" description="Helical" evidence="1">
    <location>
        <begin position="87"/>
        <end position="107"/>
    </location>
</feature>
<evidence type="ECO:0000313" key="3">
    <source>
        <dbReference type="EMBL" id="SIT03577.1"/>
    </source>
</evidence>
<dbReference type="Proteomes" id="UP000185728">
    <property type="component" value="Unassembled WGS sequence"/>
</dbReference>
<name>A0ABY1L0T5_9FLAO</name>
<feature type="transmembrane region" description="Helical" evidence="1">
    <location>
        <begin position="156"/>
        <end position="177"/>
    </location>
</feature>
<dbReference type="GO" id="GO:0008233">
    <property type="term" value="F:peptidase activity"/>
    <property type="evidence" value="ECO:0007669"/>
    <property type="project" value="UniProtKB-KW"/>
</dbReference>
<protein>
    <submittedName>
        <fullName evidence="3">CAAX protease self-immunity</fullName>
    </submittedName>
</protein>
<proteinExistence type="predicted"/>
<dbReference type="InterPro" id="IPR003675">
    <property type="entry name" value="Rce1/LyrA-like_dom"/>
</dbReference>
<feature type="transmembrane region" description="Helical" evidence="1">
    <location>
        <begin position="210"/>
        <end position="232"/>
    </location>
</feature>
<dbReference type="RefSeq" id="WP_083690551.1">
    <property type="nucleotide sequence ID" value="NZ_FTOB01000007.1"/>
</dbReference>
<keyword evidence="3" id="KW-0378">Hydrolase</keyword>
<dbReference type="Pfam" id="PF02517">
    <property type="entry name" value="Rce1-like"/>
    <property type="match status" value="1"/>
</dbReference>
<evidence type="ECO:0000256" key="1">
    <source>
        <dbReference type="SAM" id="Phobius"/>
    </source>
</evidence>
<accession>A0ABY1L0T5</accession>
<dbReference type="PROSITE" id="PS51257">
    <property type="entry name" value="PROKAR_LIPOPROTEIN"/>
    <property type="match status" value="1"/>
</dbReference>
<feature type="transmembrane region" description="Helical" evidence="1">
    <location>
        <begin position="48"/>
        <end position="67"/>
    </location>
</feature>
<keyword evidence="1" id="KW-1133">Transmembrane helix</keyword>
<organism evidence="3 4">
    <name type="scientific">Zobellia uliginosa</name>
    <dbReference type="NCBI Taxonomy" id="143224"/>
    <lineage>
        <taxon>Bacteria</taxon>
        <taxon>Pseudomonadati</taxon>
        <taxon>Bacteroidota</taxon>
        <taxon>Flavobacteriia</taxon>
        <taxon>Flavobacteriales</taxon>
        <taxon>Flavobacteriaceae</taxon>
        <taxon>Zobellia</taxon>
    </lineage>
</organism>
<dbReference type="PANTHER" id="PTHR35797">
    <property type="entry name" value="PROTEASE-RELATED"/>
    <property type="match status" value="1"/>
</dbReference>
<evidence type="ECO:0000313" key="4">
    <source>
        <dbReference type="Proteomes" id="UP000185728"/>
    </source>
</evidence>
<feature type="transmembrane region" description="Helical" evidence="1">
    <location>
        <begin position="119"/>
        <end position="136"/>
    </location>
</feature>
<sequence length="269" mass="30220">MAMERIQLLLAENPISGFLILTFLISCISFVLMLNIPGAHTPESSIGLPIWLIAIWSPNIAAAIIWVGKKEFIVKFRTAFSLPDLSWWLLVSLIPLVIAAVLLFVELQKESAIEWSNFELKYLLPLILINLFLGPLGEELGWRGFLYPTIKSNYGWMASALIVGAIWTMWHAPLWLLDSPQSKIPFWAFAINVMLLSVLMSMIYNHSQGSILVVILLHLTFNISLGVIDIIGSHQPGDYVVKSLILYTPLVLILVGIHEFTNTHECTIQ</sequence>
<feature type="transmembrane region" description="Helical" evidence="1">
    <location>
        <begin position="239"/>
        <end position="257"/>
    </location>
</feature>